<accession>A0A843VVD6</accession>
<name>A0A843VVD6_COLES</name>
<dbReference type="Proteomes" id="UP000652761">
    <property type="component" value="Unassembled WGS sequence"/>
</dbReference>
<protein>
    <submittedName>
        <fullName evidence="1">Uncharacterized protein</fullName>
    </submittedName>
</protein>
<evidence type="ECO:0000313" key="2">
    <source>
        <dbReference type="Proteomes" id="UP000652761"/>
    </source>
</evidence>
<evidence type="ECO:0000313" key="1">
    <source>
        <dbReference type="EMBL" id="MQL97480.1"/>
    </source>
</evidence>
<proteinExistence type="predicted"/>
<gene>
    <name evidence="1" type="ORF">Taro_030172</name>
</gene>
<reference evidence="1" key="1">
    <citation type="submission" date="2017-07" db="EMBL/GenBank/DDBJ databases">
        <title>Taro Niue Genome Assembly and Annotation.</title>
        <authorList>
            <person name="Atibalentja N."/>
            <person name="Keating K."/>
            <person name="Fields C.J."/>
        </authorList>
    </citation>
    <scope>NUCLEOTIDE SEQUENCE</scope>
    <source>
        <strain evidence="1">Niue_2</strain>
        <tissue evidence="1">Leaf</tissue>
    </source>
</reference>
<organism evidence="1 2">
    <name type="scientific">Colocasia esculenta</name>
    <name type="common">Wild taro</name>
    <name type="synonym">Arum esculentum</name>
    <dbReference type="NCBI Taxonomy" id="4460"/>
    <lineage>
        <taxon>Eukaryota</taxon>
        <taxon>Viridiplantae</taxon>
        <taxon>Streptophyta</taxon>
        <taxon>Embryophyta</taxon>
        <taxon>Tracheophyta</taxon>
        <taxon>Spermatophyta</taxon>
        <taxon>Magnoliopsida</taxon>
        <taxon>Liliopsida</taxon>
        <taxon>Araceae</taxon>
        <taxon>Aroideae</taxon>
        <taxon>Colocasieae</taxon>
        <taxon>Colocasia</taxon>
    </lineage>
</organism>
<dbReference type="AlphaFoldDB" id="A0A843VVD6"/>
<keyword evidence="2" id="KW-1185">Reference proteome</keyword>
<dbReference type="EMBL" id="NMUH01002056">
    <property type="protein sequence ID" value="MQL97480.1"/>
    <property type="molecule type" value="Genomic_DNA"/>
</dbReference>
<sequence>MWPDALRIGFDSVDLHFEKFSSSNQQWWQGLARILKDKGYIKEANNKINKEILTTLASEDSNPESLTTHLGLLISQEGVEIENLARSRKIAFHERK</sequence>
<comment type="caution">
    <text evidence="1">The sequence shown here is derived from an EMBL/GenBank/DDBJ whole genome shotgun (WGS) entry which is preliminary data.</text>
</comment>